<organism evidence="1">
    <name type="scientific">Nakamurella sp. A5-74</name>
    <dbReference type="NCBI Taxonomy" id="3158264"/>
    <lineage>
        <taxon>Bacteria</taxon>
        <taxon>Bacillati</taxon>
        <taxon>Actinomycetota</taxon>
        <taxon>Actinomycetes</taxon>
        <taxon>Nakamurellales</taxon>
        <taxon>Nakamurellaceae</taxon>
        <taxon>Nakamurella</taxon>
    </lineage>
</organism>
<protein>
    <recommendedName>
        <fullName evidence="2">GGDEF domain-containing protein</fullName>
    </recommendedName>
</protein>
<dbReference type="AlphaFoldDB" id="A0AAU8DKM1"/>
<accession>A0AAU8DKM1</accession>
<proteinExistence type="predicted"/>
<evidence type="ECO:0008006" key="2">
    <source>
        <dbReference type="Google" id="ProtNLM"/>
    </source>
</evidence>
<gene>
    <name evidence="1" type="ORF">ABLG96_15700</name>
</gene>
<sequence length="247" mass="26424">MTSGTPPVAGDSLRAQWWELASGQGWATEVEWRLQSVDALCEALGDGRDPWAAAERLGFERAAASIPLSEALADIDLLASLVSTQMAEALRRAVSLGWSARTSTPPIGIVDPLTGLTSLGYLQVRLGEVYRALGAKRLQPDEVALVLVRIESTQSGLGRNLPMMLLAEGMRGIFDAGETLSVVSETTMAILARRDAELARRIELGRSLAQRVIDRDRHGAGSTVRAWIEPLPGTAALAAELLESSGR</sequence>
<evidence type="ECO:0000313" key="1">
    <source>
        <dbReference type="EMBL" id="XCG62664.1"/>
    </source>
</evidence>
<dbReference type="EMBL" id="CP159218">
    <property type="protein sequence ID" value="XCG62664.1"/>
    <property type="molecule type" value="Genomic_DNA"/>
</dbReference>
<reference evidence="1" key="1">
    <citation type="submission" date="2024-05" db="EMBL/GenBank/DDBJ databases">
        <authorList>
            <person name="Cai S.Y."/>
            <person name="Jin L.M."/>
            <person name="Li H.R."/>
        </authorList>
    </citation>
    <scope>NUCLEOTIDE SEQUENCE</scope>
    <source>
        <strain evidence="1">A5-74</strain>
    </source>
</reference>
<name>A0AAU8DKM1_9ACTN</name>
<dbReference type="RefSeq" id="WP_353648279.1">
    <property type="nucleotide sequence ID" value="NZ_CP159218.1"/>
</dbReference>